<feature type="region of interest" description="Disordered" evidence="1">
    <location>
        <begin position="520"/>
        <end position="1097"/>
    </location>
</feature>
<feature type="compositionally biased region" description="Basic and acidic residues" evidence="1">
    <location>
        <begin position="197"/>
        <end position="207"/>
    </location>
</feature>
<feature type="region of interest" description="Disordered" evidence="1">
    <location>
        <begin position="73"/>
        <end position="251"/>
    </location>
</feature>
<sequence>MSSSMGSPSPAGPSLRRSNRSASAIPASPSFASDMSAADLSTFDFESSDDEAGVFFGAHRPIERKIVAALSRSITSSPGAQRGDLHSSPSGPRRSSLANRVKKRDSREFLRRKTLLLPCSPDKTAAAATPTTAATAASGEKVWEGGFFEKAAEGDQAPVPPPQELDSPASGPSDARPDAFSVETASLHMLTDVPPSPDHDDYLSRPDSDDETDKENTMVPEPYMGSDEDDEYRPSVDAPTVTLGFGDAQDANDISTQLDLGGLSLLDLDDPEIGPLESPTRDPSFEVDLGESDSASGSDSVDSSTISSKFVLSDPFVYTAALGDAQSTDIPDSPPPAVSETASPVPCTPVKEASGDDDDTSFASDMTSPVGRGPVILPVFSIRSPVAHTTPVRGLEPSAFFDDLPLPQFGTDEAFSLPSLESPNSRGTTTPRYPALLPLATPASARIGSLTPARSVGKLKPIDLGDRPVKVLKSVHAGGALHSRSENDRRVEKAKERANRINGQLDAIYASKLAPTARPTAATMSTKIPERVSESVQKPRVRVGDSSSAPSRSTALWPKKIMRPSAPASVLKSALKPTSTLPTPRPASAQPNKRLAPTTVKAKPNGLPRPVARRPMAPPSVVAGPSFAQPTKSTSLHAGRPVVATPTTTGVKRPFSATQPVSAHPAAAAAAGRLGLPSRMTHSSAPSASPFAFGGASTLSVGGPLSHPPVRSPSRTLGSSLGKPSRGTGTTPTPQRTLKLGTPSRPMATPLKSGPMRPMAYSSYTAQPKVTLVPETTEPGPAPVDGGDSASGSAPTERSGDSPSSSSSNSGGDAGNGGDRTPPAGNGSDGGSAGNNNNAGHTPPERPPPSSSPPDESPPADDVANEAEKMDVDEAKPAAEPAAKEPSPSTPPPGDDVSSPVPTEIDVDPPEDSTPPAPPSSAEEPPQPAAESSSLRRTSKRSVRPPTKLVPTPAAPRAKAQPVESIVPGMSEKELKTATHRNTMRNEVYYCAIDRIIVRKTGARPPSPEPKIRMTADREEEDRKRQRDQRARRRQRGSGGDEPMSEDEEAVPLIEQVEQHRAPGDEADYQTPARPLKRARIESSDDEADDERPSVPERYVRWNRALTVIRGGLGEHRPVPAAASASPSATPQPSGSASASGSGSSSTSTSAAEQQLRSCLRPSSMVPLDKHGNVLERPIERLKRAKVPVTAVFYDGEEPLPVPAYNPNYNPRSKSKK</sequence>
<dbReference type="GeneID" id="39588995"/>
<feature type="region of interest" description="Disordered" evidence="1">
    <location>
        <begin position="1111"/>
        <end position="1172"/>
    </location>
</feature>
<feature type="compositionally biased region" description="Low complexity" evidence="1">
    <location>
        <begin position="726"/>
        <end position="737"/>
    </location>
</feature>
<feature type="compositionally biased region" description="Polar residues" evidence="1">
    <location>
        <begin position="545"/>
        <end position="554"/>
    </location>
</feature>
<feature type="compositionally biased region" description="Low complexity" evidence="1">
    <location>
        <begin position="1121"/>
        <end position="1152"/>
    </location>
</feature>
<dbReference type="Proteomes" id="UP000279236">
    <property type="component" value="Unassembled WGS sequence"/>
</dbReference>
<feature type="region of interest" description="Disordered" evidence="1">
    <location>
        <begin position="325"/>
        <end position="369"/>
    </location>
</feature>
<feature type="compositionally biased region" description="Basic and acidic residues" evidence="1">
    <location>
        <begin position="483"/>
        <end position="494"/>
    </location>
</feature>
<accession>A0A427Y551</accession>
<protein>
    <submittedName>
        <fullName evidence="2">Uncharacterized protein</fullName>
    </submittedName>
</protein>
<gene>
    <name evidence="2" type="ORF">EHS24_004452</name>
</gene>
<evidence type="ECO:0000313" key="3">
    <source>
        <dbReference type="Proteomes" id="UP000279236"/>
    </source>
</evidence>
<feature type="compositionally biased region" description="Polar residues" evidence="1">
    <location>
        <begin position="645"/>
        <end position="661"/>
    </location>
</feature>
<dbReference type="RefSeq" id="XP_028479001.1">
    <property type="nucleotide sequence ID" value="XM_028620029.1"/>
</dbReference>
<feature type="compositionally biased region" description="Low complexity" evidence="1">
    <location>
        <begin position="124"/>
        <end position="137"/>
    </location>
</feature>
<evidence type="ECO:0000313" key="2">
    <source>
        <dbReference type="EMBL" id="RSH86216.1"/>
    </source>
</evidence>
<feature type="compositionally biased region" description="Low complexity" evidence="1">
    <location>
        <begin position="878"/>
        <end position="887"/>
    </location>
</feature>
<dbReference type="EMBL" id="RSCE01000002">
    <property type="protein sequence ID" value="RSH86216.1"/>
    <property type="molecule type" value="Genomic_DNA"/>
</dbReference>
<organism evidence="2 3">
    <name type="scientific">Apiotrichum porosum</name>
    <dbReference type="NCBI Taxonomy" id="105984"/>
    <lineage>
        <taxon>Eukaryota</taxon>
        <taxon>Fungi</taxon>
        <taxon>Dikarya</taxon>
        <taxon>Basidiomycota</taxon>
        <taxon>Agaricomycotina</taxon>
        <taxon>Tremellomycetes</taxon>
        <taxon>Trichosporonales</taxon>
        <taxon>Trichosporonaceae</taxon>
        <taxon>Apiotrichum</taxon>
    </lineage>
</organism>
<feature type="compositionally biased region" description="Low complexity" evidence="1">
    <location>
        <begin position="683"/>
        <end position="697"/>
    </location>
</feature>
<feature type="region of interest" description="Disordered" evidence="1">
    <location>
        <begin position="475"/>
        <end position="494"/>
    </location>
</feature>
<feature type="compositionally biased region" description="Pro residues" evidence="1">
    <location>
        <begin position="845"/>
        <end position="857"/>
    </location>
</feature>
<evidence type="ECO:0000256" key="1">
    <source>
        <dbReference type="SAM" id="MobiDB-lite"/>
    </source>
</evidence>
<comment type="caution">
    <text evidence="2">The sequence shown here is derived from an EMBL/GenBank/DDBJ whole genome shotgun (WGS) entry which is preliminary data.</text>
</comment>
<feature type="compositionally biased region" description="Basic and acidic residues" evidence="1">
    <location>
        <begin position="866"/>
        <end position="877"/>
    </location>
</feature>
<dbReference type="AlphaFoldDB" id="A0A427Y551"/>
<feature type="compositionally biased region" description="Polar residues" evidence="1">
    <location>
        <begin position="1207"/>
        <end position="1217"/>
    </location>
</feature>
<keyword evidence="3" id="KW-1185">Reference proteome</keyword>
<name>A0A427Y551_9TREE</name>
<feature type="compositionally biased region" description="Low complexity" evidence="1">
    <location>
        <begin position="801"/>
        <end position="811"/>
    </location>
</feature>
<dbReference type="STRING" id="105984.A0A427Y551"/>
<feature type="compositionally biased region" description="Basic and acidic residues" evidence="1">
    <location>
        <begin position="1010"/>
        <end position="1029"/>
    </location>
</feature>
<feature type="region of interest" description="Disordered" evidence="1">
    <location>
        <begin position="265"/>
        <end position="305"/>
    </location>
</feature>
<feature type="region of interest" description="Disordered" evidence="1">
    <location>
        <begin position="1197"/>
        <end position="1217"/>
    </location>
</feature>
<feature type="compositionally biased region" description="Low complexity" evidence="1">
    <location>
        <begin position="292"/>
        <end position="305"/>
    </location>
</feature>
<feature type="region of interest" description="Disordered" evidence="1">
    <location>
        <begin position="1"/>
        <end position="32"/>
    </location>
</feature>
<reference evidence="2 3" key="1">
    <citation type="submission" date="2018-11" db="EMBL/GenBank/DDBJ databases">
        <title>Genome sequence of Apiotrichum porosum DSM 27194.</title>
        <authorList>
            <person name="Aliyu H."/>
            <person name="Gorte O."/>
            <person name="Ochsenreither K."/>
        </authorList>
    </citation>
    <scope>NUCLEOTIDE SEQUENCE [LARGE SCALE GENOMIC DNA]</scope>
    <source>
        <strain evidence="2 3">DSM 27194</strain>
    </source>
</reference>
<proteinExistence type="predicted"/>
<feature type="compositionally biased region" description="Low complexity" evidence="1">
    <location>
        <begin position="920"/>
        <end position="933"/>
    </location>
</feature>
<feature type="compositionally biased region" description="Low complexity" evidence="1">
    <location>
        <begin position="608"/>
        <end position="623"/>
    </location>
</feature>
<dbReference type="OrthoDB" id="2148418at2759"/>
<feature type="region of interest" description="Disordered" evidence="1">
    <location>
        <begin position="412"/>
        <end position="435"/>
    </location>
</feature>